<reference evidence="2 3" key="1">
    <citation type="journal article" date="2012" name="BMC Genomics">
        <title>Comparative genomics of the white-rot fungi, Phanerochaete carnosa and P. chrysosporium, to elucidate the genetic basis of the distinct wood types they colonize.</title>
        <authorList>
            <person name="Suzuki H."/>
            <person name="MacDonald J."/>
            <person name="Syed K."/>
            <person name="Salamov A."/>
            <person name="Hori C."/>
            <person name="Aerts A."/>
            <person name="Henrissat B."/>
            <person name="Wiebenga A."/>
            <person name="vanKuyk P.A."/>
            <person name="Barry K."/>
            <person name="Lindquist E."/>
            <person name="LaButti K."/>
            <person name="Lapidus A."/>
            <person name="Lucas S."/>
            <person name="Coutinho P."/>
            <person name="Gong Y."/>
            <person name="Samejima M."/>
            <person name="Mahadevan R."/>
            <person name="Abou-Zaid M."/>
            <person name="de Vries R.P."/>
            <person name="Igarashi K."/>
            <person name="Yadav J.S."/>
            <person name="Grigoriev I.V."/>
            <person name="Master E.R."/>
        </authorList>
    </citation>
    <scope>NUCLEOTIDE SEQUENCE [LARGE SCALE GENOMIC DNA]</scope>
    <source>
        <strain evidence="2 3">HHB-10118-sp</strain>
    </source>
</reference>
<dbReference type="OrthoDB" id="376826at2759"/>
<organism evidence="2 3">
    <name type="scientific">Phanerochaete carnosa (strain HHB-10118-sp)</name>
    <name type="common">White-rot fungus</name>
    <name type="synonym">Peniophora carnosa</name>
    <dbReference type="NCBI Taxonomy" id="650164"/>
    <lineage>
        <taxon>Eukaryota</taxon>
        <taxon>Fungi</taxon>
        <taxon>Dikarya</taxon>
        <taxon>Basidiomycota</taxon>
        <taxon>Agaricomycotina</taxon>
        <taxon>Agaricomycetes</taxon>
        <taxon>Polyporales</taxon>
        <taxon>Phanerochaetaceae</taxon>
        <taxon>Phanerochaete</taxon>
    </lineage>
</organism>
<dbReference type="PANTHER" id="PTHR14024:SF49">
    <property type="entry name" value="LIPID STORAGE DROPLETS SURFACE-BINDING PROTEIN 1"/>
    <property type="match status" value="1"/>
</dbReference>
<dbReference type="AlphaFoldDB" id="K5W2Q7"/>
<dbReference type="Proteomes" id="UP000008370">
    <property type="component" value="Unassembled WGS sequence"/>
</dbReference>
<dbReference type="KEGG" id="pco:PHACADRAFT_252264"/>
<name>K5W2Q7_PHACS</name>
<dbReference type="GeneID" id="18915441"/>
<evidence type="ECO:0000256" key="1">
    <source>
        <dbReference type="SAM" id="MobiDB-lite"/>
    </source>
</evidence>
<sequence length="342" mass="37045">MTETQTQSTAPEHTLLHRVASIPLVADSLESIHHTLSTNPYTRSPYATAQGLSKAAFGYTEPIQKTFAPLLVRAEGLANKGLDVVESRYPYPFKTPTGDIVKDLKGRSDQARDLANKTIDEKVKTPALTVVQGIDQRFAPVLDYFQDAVKKIYSSTGTSESASPTEPPKYQYQRALALSKDLSDQLVKLSAEQINQIKTQNVLVKHATEAAQQVTTVASSSYGAAQEKVHAVSDAMLQELRKVQQSTATLPTQLQSSFNDISVHLTTTISDISSILTSSDPLNEKVHKIRDHVQERVNPLLEATQARAQEILDSLRGKAAENTDAATNGSANGSINGNGAAH</sequence>
<keyword evidence="3" id="KW-1185">Reference proteome</keyword>
<dbReference type="STRING" id="650164.K5W2Q7"/>
<accession>K5W2Q7</accession>
<dbReference type="HOGENOM" id="CLU_063497_0_0_1"/>
<evidence type="ECO:0000313" key="3">
    <source>
        <dbReference type="Proteomes" id="UP000008370"/>
    </source>
</evidence>
<evidence type="ECO:0008006" key="4">
    <source>
        <dbReference type="Google" id="ProtNLM"/>
    </source>
</evidence>
<feature type="compositionally biased region" description="Low complexity" evidence="1">
    <location>
        <begin position="325"/>
        <end position="342"/>
    </location>
</feature>
<gene>
    <name evidence="2" type="ORF">PHACADRAFT_252264</name>
</gene>
<dbReference type="RefSeq" id="XP_007393492.1">
    <property type="nucleotide sequence ID" value="XM_007393430.1"/>
</dbReference>
<proteinExistence type="predicted"/>
<feature type="region of interest" description="Disordered" evidence="1">
    <location>
        <begin position="322"/>
        <end position="342"/>
    </location>
</feature>
<dbReference type="EMBL" id="JH930470">
    <property type="protein sequence ID" value="EKM58168.1"/>
    <property type="molecule type" value="Genomic_DNA"/>
</dbReference>
<protein>
    <recommendedName>
        <fullName evidence="4">Lipid droplet-associated perilipin protein</fullName>
    </recommendedName>
</protein>
<dbReference type="InParanoid" id="K5W2Q7"/>
<evidence type="ECO:0000313" key="2">
    <source>
        <dbReference type="EMBL" id="EKM58168.1"/>
    </source>
</evidence>
<dbReference type="PANTHER" id="PTHR14024">
    <property type="entry name" value="PERILIPIN"/>
    <property type="match status" value="1"/>
</dbReference>
<dbReference type="Gene3D" id="1.20.120.20">
    <property type="entry name" value="Apolipoprotein"/>
    <property type="match status" value="1"/>
</dbReference>